<dbReference type="SUPFAM" id="SSF56496">
    <property type="entry name" value="Fibrinogen C-terminal domain-like"/>
    <property type="match status" value="1"/>
</dbReference>
<keyword evidence="4" id="KW-1185">Reference proteome</keyword>
<comment type="caution">
    <text evidence="3">The sequence shown here is derived from an EMBL/GenBank/DDBJ whole genome shotgun (WGS) entry which is preliminary data.</text>
</comment>
<protein>
    <recommendedName>
        <fullName evidence="2">Fibrinogen C-terminal domain-containing protein</fullName>
    </recommendedName>
</protein>
<dbReference type="CDD" id="cd00087">
    <property type="entry name" value="FReD"/>
    <property type="match status" value="1"/>
</dbReference>
<dbReference type="Gene3D" id="3.90.215.10">
    <property type="entry name" value="Gamma Fibrinogen, chain A, domain 1"/>
    <property type="match status" value="1"/>
</dbReference>
<dbReference type="OrthoDB" id="159395at2759"/>
<sequence length="621" mass="70087">MKCFVLLMIIVGVLSDDSDKNNELVNTVKLLREQVDAFIYNRQADYNALEESLKLAMEKNTELTVLKNEVKQLRKEVGSLSGGSGNEAKNERLRVKWLGSAVTELKNEFAEVLRMRNASEELAQRGQITNEIALLRGDVEQVGRGVRDLGGRLTQIEASIGAIKADISAVKERAGQVTRNCADVASQLSTVQIEMKTLKYDENLEKTHQLSRNEIKTSHENDYNNENHHSTRHSLSRLSILKKIEERLNHVEHKIAIVSRKRGMIEKRVVYEKSDKQNDEIINNIKNELTTKITNISDHIIVIDGIIDDLKLATMGTVETIEDKIEQNVSVLKRELVRLDVNAAKKNAELSLTREELGSLRRTIQALSVSASKLQEKSDKQQNYITKLDKNIHDISILNISIDKAINATHELEHVEDEYRLMVDALPGNCDERDGLTLLRNGQGMPLLVSCHSGWIVVAKRVDGIVDFDKTWNEYAIGFGSPINEFWVGNEALHRLTRDNCTKLKIDLIDIYGTKWIAEYNNFIIGSEDTGYRIQISGYSGNATDALSYQNGMSFSAKDKDMDISTADCAANYHGGWWFSNCQHANLNAKYSLGLTWYQNDSNEWMAVSASTMSIQKKQHC</sequence>
<feature type="chain" id="PRO_5032747462" description="Fibrinogen C-terminal domain-containing protein" evidence="1">
    <location>
        <begin position="16"/>
        <end position="621"/>
    </location>
</feature>
<gene>
    <name evidence="3" type="ORF">HCN44_001247</name>
</gene>
<dbReference type="InterPro" id="IPR014716">
    <property type="entry name" value="Fibrinogen_a/b/g_C_1"/>
</dbReference>
<name>A0A834XNT8_APHGI</name>
<organism evidence="3 4">
    <name type="scientific">Aphidius gifuensis</name>
    <name type="common">Parasitoid wasp</name>
    <dbReference type="NCBI Taxonomy" id="684658"/>
    <lineage>
        <taxon>Eukaryota</taxon>
        <taxon>Metazoa</taxon>
        <taxon>Ecdysozoa</taxon>
        <taxon>Arthropoda</taxon>
        <taxon>Hexapoda</taxon>
        <taxon>Insecta</taxon>
        <taxon>Pterygota</taxon>
        <taxon>Neoptera</taxon>
        <taxon>Endopterygota</taxon>
        <taxon>Hymenoptera</taxon>
        <taxon>Apocrita</taxon>
        <taxon>Ichneumonoidea</taxon>
        <taxon>Braconidae</taxon>
        <taxon>Aphidiinae</taxon>
        <taxon>Aphidius</taxon>
    </lineage>
</organism>
<evidence type="ECO:0000313" key="3">
    <source>
        <dbReference type="EMBL" id="KAF7988674.1"/>
    </source>
</evidence>
<evidence type="ECO:0000256" key="1">
    <source>
        <dbReference type="SAM" id="SignalP"/>
    </source>
</evidence>
<dbReference type="InterPro" id="IPR036056">
    <property type="entry name" value="Fibrinogen-like_C"/>
</dbReference>
<keyword evidence="1" id="KW-0732">Signal</keyword>
<dbReference type="EMBL" id="JACMRX010000005">
    <property type="protein sequence ID" value="KAF7988674.1"/>
    <property type="molecule type" value="Genomic_DNA"/>
</dbReference>
<dbReference type="PANTHER" id="PTHR19143:SF444">
    <property type="entry name" value="PROTEIN SCABROUS"/>
    <property type="match status" value="1"/>
</dbReference>
<dbReference type="Pfam" id="PF00147">
    <property type="entry name" value="Fibrinogen_C"/>
    <property type="match status" value="1"/>
</dbReference>
<accession>A0A834XNT8</accession>
<dbReference type="Proteomes" id="UP000639338">
    <property type="component" value="Unassembled WGS sequence"/>
</dbReference>
<evidence type="ECO:0000259" key="2">
    <source>
        <dbReference type="PROSITE" id="PS51406"/>
    </source>
</evidence>
<dbReference type="Gene3D" id="1.20.5.340">
    <property type="match status" value="1"/>
</dbReference>
<feature type="signal peptide" evidence="1">
    <location>
        <begin position="1"/>
        <end position="15"/>
    </location>
</feature>
<dbReference type="AlphaFoldDB" id="A0A834XNT8"/>
<dbReference type="PROSITE" id="PS51406">
    <property type="entry name" value="FIBRINOGEN_C_2"/>
    <property type="match status" value="1"/>
</dbReference>
<dbReference type="PANTHER" id="PTHR19143">
    <property type="entry name" value="FIBRINOGEN/TENASCIN/ANGIOPOEITIN"/>
    <property type="match status" value="1"/>
</dbReference>
<feature type="domain" description="Fibrinogen C-terminal" evidence="2">
    <location>
        <begin position="421"/>
        <end position="619"/>
    </location>
</feature>
<dbReference type="InterPro" id="IPR002181">
    <property type="entry name" value="Fibrinogen_a/b/g_C_dom"/>
</dbReference>
<reference evidence="3 4" key="1">
    <citation type="submission" date="2020-08" db="EMBL/GenBank/DDBJ databases">
        <title>Aphidius gifuensis genome sequencing and assembly.</title>
        <authorList>
            <person name="Du Z."/>
        </authorList>
    </citation>
    <scope>NUCLEOTIDE SEQUENCE [LARGE SCALE GENOMIC DNA]</scope>
    <source>
        <strain evidence="3">YNYX2018</strain>
        <tissue evidence="3">Adults</tissue>
    </source>
</reference>
<dbReference type="GO" id="GO:0005615">
    <property type="term" value="C:extracellular space"/>
    <property type="evidence" value="ECO:0007669"/>
    <property type="project" value="TreeGrafter"/>
</dbReference>
<dbReference type="InterPro" id="IPR050373">
    <property type="entry name" value="Fibrinogen_C-term_domain"/>
</dbReference>
<dbReference type="SMART" id="SM00186">
    <property type="entry name" value="FBG"/>
    <property type="match status" value="1"/>
</dbReference>
<evidence type="ECO:0000313" key="4">
    <source>
        <dbReference type="Proteomes" id="UP000639338"/>
    </source>
</evidence>
<proteinExistence type="predicted"/>